<evidence type="ECO:0000313" key="3">
    <source>
        <dbReference type="EMBL" id="GAA4413671.1"/>
    </source>
</evidence>
<keyword evidence="3" id="KW-0418">Kinase</keyword>
<keyword evidence="1" id="KW-0472">Membrane</keyword>
<organism evidence="3 4">
    <name type="scientific">Nibrella viscosa</name>
    <dbReference type="NCBI Taxonomy" id="1084524"/>
    <lineage>
        <taxon>Bacteria</taxon>
        <taxon>Pseudomonadati</taxon>
        <taxon>Bacteroidota</taxon>
        <taxon>Cytophagia</taxon>
        <taxon>Cytophagales</taxon>
        <taxon>Spirosomataceae</taxon>
        <taxon>Nibrella</taxon>
    </lineage>
</organism>
<accession>A0ABP8KSN4</accession>
<comment type="caution">
    <text evidence="3">The sequence shown here is derived from an EMBL/GenBank/DDBJ whole genome shotgun (WGS) entry which is preliminary data.</text>
</comment>
<dbReference type="EMBL" id="BAABHB010000010">
    <property type="protein sequence ID" value="GAA4413671.1"/>
    <property type="molecule type" value="Genomic_DNA"/>
</dbReference>
<evidence type="ECO:0000256" key="1">
    <source>
        <dbReference type="SAM" id="Phobius"/>
    </source>
</evidence>
<feature type="transmembrane region" description="Helical" evidence="1">
    <location>
        <begin position="82"/>
        <end position="102"/>
    </location>
</feature>
<dbReference type="InterPro" id="IPR010559">
    <property type="entry name" value="Sig_transdc_His_kin_internal"/>
</dbReference>
<dbReference type="Proteomes" id="UP001500936">
    <property type="component" value="Unassembled WGS sequence"/>
</dbReference>
<proteinExistence type="predicted"/>
<dbReference type="RefSeq" id="WP_345269971.1">
    <property type="nucleotide sequence ID" value="NZ_BAABHB010000010.1"/>
</dbReference>
<dbReference type="PANTHER" id="PTHR34220">
    <property type="entry name" value="SENSOR HISTIDINE KINASE YPDA"/>
    <property type="match status" value="1"/>
</dbReference>
<evidence type="ECO:0000259" key="2">
    <source>
        <dbReference type="Pfam" id="PF06580"/>
    </source>
</evidence>
<protein>
    <submittedName>
        <fullName evidence="3">Histidine kinase</fullName>
    </submittedName>
</protein>
<feature type="transmembrane region" description="Helical" evidence="1">
    <location>
        <begin position="12"/>
        <end position="32"/>
    </location>
</feature>
<feature type="transmembrane region" description="Helical" evidence="1">
    <location>
        <begin position="129"/>
        <end position="149"/>
    </location>
</feature>
<feature type="transmembrane region" description="Helical" evidence="1">
    <location>
        <begin position="52"/>
        <end position="70"/>
    </location>
</feature>
<dbReference type="InterPro" id="IPR050640">
    <property type="entry name" value="Bact_2-comp_sensor_kinase"/>
</dbReference>
<dbReference type="PANTHER" id="PTHR34220:SF7">
    <property type="entry name" value="SENSOR HISTIDINE KINASE YPDA"/>
    <property type="match status" value="1"/>
</dbReference>
<sequence length="361" mass="41853">MKYLKQSLGLNLRLFAYMALVLGLLFPTLLYYMNASYGSFNCPDCLLKDIGVAMLNIFIAGLLIYSLIHIMNRLMGRYKHRWYRYVLETIIVAVIILGNFYIQYNWLFGIYTFQANPNPFFESLHYRQYQIMSTLAGILVYTFLATVNFTEQMQETQNEAIRIQKEFAQTRLQALKNQVNPHFLFNSLSVLSSLVHIDADLSEQFIEQLSKAYRYILEQKDKEVVTLRTELDFVKSYIFLLKIRFENKFDVRFNVPADLMNTYLPPLTLQLLVENAVKHNQMSVDKPLIIDIHTQPDQYLVVSNTIRARTLDEKSTGIGLPNIRSRYSYLTSLPISAGTEGDEYVVRIPLLAETALKPIEA</sequence>
<dbReference type="GO" id="GO:0016301">
    <property type="term" value="F:kinase activity"/>
    <property type="evidence" value="ECO:0007669"/>
    <property type="project" value="UniProtKB-KW"/>
</dbReference>
<feature type="domain" description="Signal transduction histidine kinase internal region" evidence="2">
    <location>
        <begin position="171"/>
        <end position="249"/>
    </location>
</feature>
<keyword evidence="3" id="KW-0808">Transferase</keyword>
<gene>
    <name evidence="3" type="ORF">GCM10023187_42270</name>
</gene>
<keyword evidence="4" id="KW-1185">Reference proteome</keyword>
<keyword evidence="1" id="KW-1133">Transmembrane helix</keyword>
<dbReference type="Pfam" id="PF06580">
    <property type="entry name" value="His_kinase"/>
    <property type="match status" value="1"/>
</dbReference>
<name>A0ABP8KSN4_9BACT</name>
<reference evidence="4" key="1">
    <citation type="journal article" date="2019" name="Int. J. Syst. Evol. Microbiol.">
        <title>The Global Catalogue of Microorganisms (GCM) 10K type strain sequencing project: providing services to taxonomists for standard genome sequencing and annotation.</title>
        <authorList>
            <consortium name="The Broad Institute Genomics Platform"/>
            <consortium name="The Broad Institute Genome Sequencing Center for Infectious Disease"/>
            <person name="Wu L."/>
            <person name="Ma J."/>
        </authorList>
    </citation>
    <scope>NUCLEOTIDE SEQUENCE [LARGE SCALE GENOMIC DNA]</scope>
    <source>
        <strain evidence="4">JCM 17925</strain>
    </source>
</reference>
<keyword evidence="1" id="KW-0812">Transmembrane</keyword>
<evidence type="ECO:0000313" key="4">
    <source>
        <dbReference type="Proteomes" id="UP001500936"/>
    </source>
</evidence>